<dbReference type="Pfam" id="PF05331">
    <property type="entry name" value="DUF742"/>
    <property type="match status" value="1"/>
</dbReference>
<keyword evidence="2" id="KW-1185">Reference proteome</keyword>
<protein>
    <submittedName>
        <fullName evidence="1">Uncharacterized protein DUF742</fullName>
    </submittedName>
</protein>
<dbReference type="AlphaFoldDB" id="A0A3N1D543"/>
<dbReference type="PANTHER" id="PTHR36221">
    <property type="entry name" value="DUF742 DOMAIN-CONTAINING PROTEIN"/>
    <property type="match status" value="1"/>
</dbReference>
<dbReference type="RefSeq" id="WP_123667817.1">
    <property type="nucleotide sequence ID" value="NZ_RJKE01000001.1"/>
</dbReference>
<dbReference type="Proteomes" id="UP000272400">
    <property type="component" value="Unassembled WGS sequence"/>
</dbReference>
<dbReference type="InterPro" id="IPR007995">
    <property type="entry name" value="DUF742"/>
</dbReference>
<proteinExistence type="predicted"/>
<comment type="caution">
    <text evidence="1">The sequence shown here is derived from an EMBL/GenBank/DDBJ whole genome shotgun (WGS) entry which is preliminary data.</text>
</comment>
<name>A0A3N1D543_9ACTN</name>
<reference evidence="1 2" key="1">
    <citation type="submission" date="2018-11" db="EMBL/GenBank/DDBJ databases">
        <title>Sequencing the genomes of 1000 actinobacteria strains.</title>
        <authorList>
            <person name="Klenk H.-P."/>
        </authorList>
    </citation>
    <scope>NUCLEOTIDE SEQUENCE [LARGE SCALE GENOMIC DNA]</scope>
    <source>
        <strain evidence="1 2">DSM 44254</strain>
    </source>
</reference>
<dbReference type="EMBL" id="RJKE01000001">
    <property type="protein sequence ID" value="ROO88599.1"/>
    <property type="molecule type" value="Genomic_DNA"/>
</dbReference>
<evidence type="ECO:0000313" key="1">
    <source>
        <dbReference type="EMBL" id="ROO88599.1"/>
    </source>
</evidence>
<dbReference type="OrthoDB" id="3296462at2"/>
<sequence length="114" mass="12053">MTPPPRHPWVRAYVLSGGRTGTQWRMLMHTLISGTGRLPAAAAGPQPEAQALYLRVSAGPQTVAELSAACGVPLGLTRVLLGDLAGRGLVTVHADLDPFNPLILERLLDGLRAL</sequence>
<organism evidence="1 2">
    <name type="scientific">Actinocorallia herbida</name>
    <dbReference type="NCBI Taxonomy" id="58109"/>
    <lineage>
        <taxon>Bacteria</taxon>
        <taxon>Bacillati</taxon>
        <taxon>Actinomycetota</taxon>
        <taxon>Actinomycetes</taxon>
        <taxon>Streptosporangiales</taxon>
        <taxon>Thermomonosporaceae</taxon>
        <taxon>Actinocorallia</taxon>
    </lineage>
</organism>
<accession>A0A3N1D543</accession>
<gene>
    <name evidence="1" type="ORF">EDD29_6273</name>
</gene>
<dbReference type="PANTHER" id="PTHR36221:SF1">
    <property type="entry name" value="DUF742 DOMAIN-CONTAINING PROTEIN"/>
    <property type="match status" value="1"/>
</dbReference>
<evidence type="ECO:0000313" key="2">
    <source>
        <dbReference type="Proteomes" id="UP000272400"/>
    </source>
</evidence>